<dbReference type="HOGENOM" id="CLU_039613_6_4_7"/>
<dbReference type="GO" id="GO:0003700">
    <property type="term" value="F:DNA-binding transcription factor activity"/>
    <property type="evidence" value="ECO:0007669"/>
    <property type="project" value="InterPro"/>
</dbReference>
<dbReference type="OrthoDB" id="5317428at2"/>
<keyword evidence="3" id="KW-0238">DNA-binding</keyword>
<dbReference type="GO" id="GO:0003677">
    <property type="term" value="F:DNA binding"/>
    <property type="evidence" value="ECO:0007669"/>
    <property type="project" value="UniProtKB-KW"/>
</dbReference>
<dbReference type="Gene3D" id="1.10.10.10">
    <property type="entry name" value="Winged helix-like DNA-binding domain superfamily/Winged helix DNA-binding domain"/>
    <property type="match status" value="1"/>
</dbReference>
<keyword evidence="7" id="KW-1185">Reference proteome</keyword>
<dbReference type="GO" id="GO:0032993">
    <property type="term" value="C:protein-DNA complex"/>
    <property type="evidence" value="ECO:0007669"/>
    <property type="project" value="TreeGrafter"/>
</dbReference>
<evidence type="ECO:0000256" key="2">
    <source>
        <dbReference type="ARBA" id="ARBA00023015"/>
    </source>
</evidence>
<dbReference type="InterPro" id="IPR036388">
    <property type="entry name" value="WH-like_DNA-bd_sf"/>
</dbReference>
<evidence type="ECO:0000256" key="3">
    <source>
        <dbReference type="ARBA" id="ARBA00023125"/>
    </source>
</evidence>
<sequence>METRQLKYFLAVAEELHFGRAAKRLFISQPPLSQQIKKFEDELGVKLFQRNKRSVALTAAGVSLLRDAPGIMRAIGRAKSNLLDAATGEGGQFTLGYIGPALETTLTEIIRDFKGQYPSVRLDLREMFTTDQLKAIRSGDIDAGIVRLFRHDVSDLERELFHRESYALVVPDGHPLADRAAVDVSELAGEQFIFFPREGQPRLYDEWMRVFSEAGFVPDVVQEATRKSATVALVAANMGIGIVPESMARIKPQGVVFKRLSGDFPVIEMSLIYRSTNGFPAVDNFIAAVRQNWADRKQDKN</sequence>
<name>C6BXQ9_MARSD</name>
<dbReference type="InterPro" id="IPR000847">
    <property type="entry name" value="LysR_HTH_N"/>
</dbReference>
<evidence type="ECO:0000313" key="7">
    <source>
        <dbReference type="Proteomes" id="UP000002601"/>
    </source>
</evidence>
<feature type="domain" description="HTH lysR-type" evidence="5">
    <location>
        <begin position="1"/>
        <end position="58"/>
    </location>
</feature>
<dbReference type="PANTHER" id="PTHR30346">
    <property type="entry name" value="TRANSCRIPTIONAL DUAL REGULATOR HCAR-RELATED"/>
    <property type="match status" value="1"/>
</dbReference>
<dbReference type="STRING" id="526222.Desal_0550"/>
<keyword evidence="2" id="KW-0805">Transcription regulation</keyword>
<dbReference type="Pfam" id="PF03466">
    <property type="entry name" value="LysR_substrate"/>
    <property type="match status" value="1"/>
</dbReference>
<dbReference type="KEGG" id="dsa:Desal_0550"/>
<dbReference type="Gene3D" id="3.40.190.10">
    <property type="entry name" value="Periplasmic binding protein-like II"/>
    <property type="match status" value="2"/>
</dbReference>
<dbReference type="FunFam" id="1.10.10.10:FF:000001">
    <property type="entry name" value="LysR family transcriptional regulator"/>
    <property type="match status" value="1"/>
</dbReference>
<accession>C6BXQ9</accession>
<dbReference type="PRINTS" id="PR00039">
    <property type="entry name" value="HTHLYSR"/>
</dbReference>
<comment type="similarity">
    <text evidence="1">Belongs to the LysR transcriptional regulatory family.</text>
</comment>
<dbReference type="InterPro" id="IPR036390">
    <property type="entry name" value="WH_DNA-bd_sf"/>
</dbReference>
<proteinExistence type="inferred from homology"/>
<evidence type="ECO:0000259" key="5">
    <source>
        <dbReference type="PROSITE" id="PS50931"/>
    </source>
</evidence>
<evidence type="ECO:0000256" key="4">
    <source>
        <dbReference type="ARBA" id="ARBA00023163"/>
    </source>
</evidence>
<dbReference type="EMBL" id="CP001649">
    <property type="protein sequence ID" value="ACS78617.1"/>
    <property type="molecule type" value="Genomic_DNA"/>
</dbReference>
<dbReference type="SUPFAM" id="SSF53850">
    <property type="entry name" value="Periplasmic binding protein-like II"/>
    <property type="match status" value="1"/>
</dbReference>
<dbReference type="PROSITE" id="PS50931">
    <property type="entry name" value="HTH_LYSR"/>
    <property type="match status" value="1"/>
</dbReference>
<dbReference type="Pfam" id="PF00126">
    <property type="entry name" value="HTH_1"/>
    <property type="match status" value="1"/>
</dbReference>
<dbReference type="Proteomes" id="UP000002601">
    <property type="component" value="Chromosome"/>
</dbReference>
<evidence type="ECO:0000256" key="1">
    <source>
        <dbReference type="ARBA" id="ARBA00009437"/>
    </source>
</evidence>
<gene>
    <name evidence="6" type="ordered locus">Desal_0550</name>
</gene>
<dbReference type="PANTHER" id="PTHR30346:SF28">
    <property type="entry name" value="HTH-TYPE TRANSCRIPTIONAL REGULATOR CYNR"/>
    <property type="match status" value="1"/>
</dbReference>
<dbReference type="CDD" id="cd08414">
    <property type="entry name" value="PBP2_LTTR_aromatics_like"/>
    <property type="match status" value="1"/>
</dbReference>
<evidence type="ECO:0000313" key="6">
    <source>
        <dbReference type="EMBL" id="ACS78617.1"/>
    </source>
</evidence>
<organism evidence="6 7">
    <name type="scientific">Maridesulfovibrio salexigens (strain ATCC 14822 / DSM 2638 / NCIMB 8403 / VKM B-1763)</name>
    <name type="common">Desulfovibrio salexigens</name>
    <dbReference type="NCBI Taxonomy" id="526222"/>
    <lineage>
        <taxon>Bacteria</taxon>
        <taxon>Pseudomonadati</taxon>
        <taxon>Thermodesulfobacteriota</taxon>
        <taxon>Desulfovibrionia</taxon>
        <taxon>Desulfovibrionales</taxon>
        <taxon>Desulfovibrionaceae</taxon>
        <taxon>Maridesulfovibrio</taxon>
    </lineage>
</organism>
<protein>
    <submittedName>
        <fullName evidence="6">Transcriptional regulator, LysR family</fullName>
    </submittedName>
</protein>
<keyword evidence="4" id="KW-0804">Transcription</keyword>
<dbReference type="AlphaFoldDB" id="C6BXQ9"/>
<dbReference type="InterPro" id="IPR005119">
    <property type="entry name" value="LysR_subst-bd"/>
</dbReference>
<dbReference type="RefSeq" id="WP_015850436.1">
    <property type="nucleotide sequence ID" value="NC_012881.1"/>
</dbReference>
<dbReference type="SUPFAM" id="SSF46785">
    <property type="entry name" value="Winged helix' DNA-binding domain"/>
    <property type="match status" value="1"/>
</dbReference>
<dbReference type="eggNOG" id="COG0583">
    <property type="taxonomic scope" value="Bacteria"/>
</dbReference>
<reference evidence="6 7" key="1">
    <citation type="submission" date="2009-06" db="EMBL/GenBank/DDBJ databases">
        <title>Complete sequence of Desulfovibrio salexigens DSM 2638.</title>
        <authorList>
            <consortium name="US DOE Joint Genome Institute"/>
            <person name="Lucas S."/>
            <person name="Copeland A."/>
            <person name="Lapidus A."/>
            <person name="Glavina del Rio T."/>
            <person name="Tice H."/>
            <person name="Bruce D."/>
            <person name="Goodwin L."/>
            <person name="Pitluck S."/>
            <person name="Munk A.C."/>
            <person name="Brettin T."/>
            <person name="Detter J.C."/>
            <person name="Han C."/>
            <person name="Tapia R."/>
            <person name="Larimer F."/>
            <person name="Land M."/>
            <person name="Hauser L."/>
            <person name="Kyrpides N."/>
            <person name="Anderson I."/>
            <person name="Wall J.D."/>
            <person name="Arkin A.P."/>
            <person name="Dehal P."/>
            <person name="Chivian D."/>
            <person name="Giles B."/>
            <person name="Hazen T.C."/>
        </authorList>
    </citation>
    <scope>NUCLEOTIDE SEQUENCE [LARGE SCALE GENOMIC DNA]</scope>
    <source>
        <strain evidence="7">ATCC 14822 / DSM 2638 / NCIMB 8403 / VKM B-1763</strain>
    </source>
</reference>